<accession>A0A1R1RW27</accession>
<dbReference type="Proteomes" id="UP000187367">
    <property type="component" value="Unassembled WGS sequence"/>
</dbReference>
<sequence length="236" mass="26771">MNENQLYLDEACRWKIKFLRKPSMAERMSKGVQAKINARIPDKVHKAVTESIKKMVEATLLGSNLTTLQKETGSLSLREKDQLAQKTIAQYQKAAAVEGVGTGAGGVVLGLADFPLLLGIKMKCLFELASIYGYDVKEKEERMFLLYIFQLAFSGEAHRKEIFRIIENWEAEKCDIDWQAFQQEYRDYLDLVKLFQLVPGFGAIIGGTANYKLLGHLGETARHVFHLRYIKETAGF</sequence>
<dbReference type="PANTHER" id="PTHR41260">
    <property type="entry name" value="PROTEIN ECSC"/>
    <property type="match status" value="1"/>
</dbReference>
<evidence type="ECO:0000313" key="2">
    <source>
        <dbReference type="Proteomes" id="UP000187367"/>
    </source>
</evidence>
<accession>A0A1R1QN45</accession>
<comment type="caution">
    <text evidence="1">The sequence shown here is derived from an EMBL/GenBank/DDBJ whole genome shotgun (WGS) entry which is preliminary data.</text>
</comment>
<dbReference type="AlphaFoldDB" id="A0A1R1QN45"/>
<reference evidence="1 2" key="1">
    <citation type="submission" date="2017-01" db="EMBL/GenBank/DDBJ databases">
        <title>Bacillus phylogenomics.</title>
        <authorList>
            <person name="Dunlap C."/>
        </authorList>
    </citation>
    <scope>NUCLEOTIDE SEQUENCE [LARGE SCALE GENOMIC DNA]</scope>
    <source>
        <strain evidence="1 2">NRRL B-41282</strain>
    </source>
</reference>
<gene>
    <name evidence="1" type="ORF">BW143_09125</name>
</gene>
<dbReference type="PANTHER" id="PTHR41260:SF1">
    <property type="entry name" value="PROTEIN ECSC"/>
    <property type="match status" value="1"/>
</dbReference>
<proteinExistence type="predicted"/>
<evidence type="ECO:0000313" key="1">
    <source>
        <dbReference type="EMBL" id="OMI06089.1"/>
    </source>
</evidence>
<dbReference type="Pfam" id="PF12787">
    <property type="entry name" value="EcsC"/>
    <property type="match status" value="1"/>
</dbReference>
<dbReference type="EMBL" id="MTJL01000016">
    <property type="protein sequence ID" value="OMI06089.1"/>
    <property type="molecule type" value="Genomic_DNA"/>
</dbReference>
<keyword evidence="2" id="KW-1185">Reference proteome</keyword>
<dbReference type="InterPro" id="IPR024787">
    <property type="entry name" value="EcsC"/>
</dbReference>
<organism evidence="1 2">
    <name type="scientific">Bacillus swezeyi</name>
    <dbReference type="NCBI Taxonomy" id="1925020"/>
    <lineage>
        <taxon>Bacteria</taxon>
        <taxon>Bacillati</taxon>
        <taxon>Bacillota</taxon>
        <taxon>Bacilli</taxon>
        <taxon>Bacillales</taxon>
        <taxon>Bacillaceae</taxon>
        <taxon>Bacillus</taxon>
    </lineage>
</organism>
<dbReference type="RefSeq" id="WP_076761692.1">
    <property type="nucleotide sequence ID" value="NZ_JARMMI010000007.1"/>
</dbReference>
<protein>
    <submittedName>
        <fullName evidence="1">ABC transporter-associated protein EcsC</fullName>
    </submittedName>
</protein>
<name>A0A1R1QN45_9BACI</name>
<dbReference type="OrthoDB" id="1705901at2"/>